<organism evidence="2 3">
    <name type="scientific">Ceratodon purpureus</name>
    <name type="common">Fire moss</name>
    <name type="synonym">Dicranum purpureum</name>
    <dbReference type="NCBI Taxonomy" id="3225"/>
    <lineage>
        <taxon>Eukaryota</taxon>
        <taxon>Viridiplantae</taxon>
        <taxon>Streptophyta</taxon>
        <taxon>Embryophyta</taxon>
        <taxon>Bryophyta</taxon>
        <taxon>Bryophytina</taxon>
        <taxon>Bryopsida</taxon>
        <taxon>Dicranidae</taxon>
        <taxon>Pseudoditrichales</taxon>
        <taxon>Ditrichaceae</taxon>
        <taxon>Ceratodon</taxon>
    </lineage>
</organism>
<name>A0A8T0IQG6_CERPU</name>
<feature type="region of interest" description="Disordered" evidence="1">
    <location>
        <begin position="1"/>
        <end position="55"/>
    </location>
</feature>
<comment type="caution">
    <text evidence="2">The sequence shown here is derived from an EMBL/GenBank/DDBJ whole genome shotgun (WGS) entry which is preliminary data.</text>
</comment>
<dbReference type="Proteomes" id="UP000822688">
    <property type="component" value="Chromosome 2"/>
</dbReference>
<evidence type="ECO:0000256" key="1">
    <source>
        <dbReference type="SAM" id="MobiDB-lite"/>
    </source>
</evidence>
<accession>A0A8T0IQG6</accession>
<evidence type="ECO:0000313" key="2">
    <source>
        <dbReference type="EMBL" id="KAG0585277.1"/>
    </source>
</evidence>
<feature type="compositionally biased region" description="Gly residues" evidence="1">
    <location>
        <begin position="38"/>
        <end position="47"/>
    </location>
</feature>
<keyword evidence="3" id="KW-1185">Reference proteome</keyword>
<evidence type="ECO:0000313" key="3">
    <source>
        <dbReference type="Proteomes" id="UP000822688"/>
    </source>
</evidence>
<reference evidence="2" key="1">
    <citation type="submission" date="2020-06" db="EMBL/GenBank/DDBJ databases">
        <title>WGS assembly of Ceratodon purpureus strain R40.</title>
        <authorList>
            <person name="Carey S.B."/>
            <person name="Jenkins J."/>
            <person name="Shu S."/>
            <person name="Lovell J.T."/>
            <person name="Sreedasyam A."/>
            <person name="Maumus F."/>
            <person name="Tiley G.P."/>
            <person name="Fernandez-Pozo N."/>
            <person name="Barry K."/>
            <person name="Chen C."/>
            <person name="Wang M."/>
            <person name="Lipzen A."/>
            <person name="Daum C."/>
            <person name="Saski C.A."/>
            <person name="Payton A.C."/>
            <person name="Mcbreen J.C."/>
            <person name="Conrad R.E."/>
            <person name="Kollar L.M."/>
            <person name="Olsson S."/>
            <person name="Huttunen S."/>
            <person name="Landis J.B."/>
            <person name="Wickett N.J."/>
            <person name="Johnson M.G."/>
            <person name="Rensing S.A."/>
            <person name="Grimwood J."/>
            <person name="Schmutz J."/>
            <person name="Mcdaniel S.F."/>
        </authorList>
    </citation>
    <scope>NUCLEOTIDE SEQUENCE</scope>
    <source>
        <strain evidence="2">R40</strain>
    </source>
</reference>
<dbReference type="EMBL" id="CM026422">
    <property type="protein sequence ID" value="KAG0585277.1"/>
    <property type="molecule type" value="Genomic_DNA"/>
</dbReference>
<feature type="compositionally biased region" description="Basic residues" evidence="1">
    <location>
        <begin position="21"/>
        <end position="36"/>
    </location>
</feature>
<proteinExistence type="predicted"/>
<protein>
    <submittedName>
        <fullName evidence="2">Uncharacterized protein</fullName>
    </submittedName>
</protein>
<dbReference type="AlphaFoldDB" id="A0A8T0IQG6"/>
<sequence>MGQGTQDRLTSGAKMREPMTKKKRKRTNPAGLKRKAGMGVGGGGRGEGVIRMGCGQPGMGNSRRLHYNNPYSLARHSLLSTCSIGIWYSHTLLAWASAYIFPSPPL</sequence>
<gene>
    <name evidence="2" type="ORF">KC19_2G000300</name>
</gene>